<keyword evidence="2" id="KW-0732">Signal</keyword>
<evidence type="ECO:0000256" key="2">
    <source>
        <dbReference type="SAM" id="SignalP"/>
    </source>
</evidence>
<evidence type="ECO:0000256" key="1">
    <source>
        <dbReference type="SAM" id="MobiDB-lite"/>
    </source>
</evidence>
<evidence type="ECO:0000313" key="3">
    <source>
        <dbReference type="EMBL" id="KAK9762106.1"/>
    </source>
</evidence>
<comment type="caution">
    <text evidence="3">The sequence shown here is derived from an EMBL/GenBank/DDBJ whole genome shotgun (WGS) entry which is preliminary data.</text>
</comment>
<feature type="compositionally biased region" description="Basic and acidic residues" evidence="1">
    <location>
        <begin position="203"/>
        <end position="227"/>
    </location>
</feature>
<evidence type="ECO:0000313" key="4">
    <source>
        <dbReference type="Proteomes" id="UP001479436"/>
    </source>
</evidence>
<protein>
    <submittedName>
        <fullName evidence="3">Uncharacterized protein</fullName>
    </submittedName>
</protein>
<accession>A0ABR2WKX6</accession>
<name>A0ABR2WKX6_9FUNG</name>
<gene>
    <name evidence="3" type="ORF">K7432_012471</name>
</gene>
<keyword evidence="4" id="KW-1185">Reference proteome</keyword>
<feature type="signal peptide" evidence="2">
    <location>
        <begin position="1"/>
        <end position="17"/>
    </location>
</feature>
<feature type="chain" id="PRO_5046262979" evidence="2">
    <location>
        <begin position="18"/>
        <end position="255"/>
    </location>
</feature>
<reference evidence="3 4" key="1">
    <citation type="submission" date="2023-04" db="EMBL/GenBank/DDBJ databases">
        <title>Genome of Basidiobolus ranarum AG-B5.</title>
        <authorList>
            <person name="Stajich J.E."/>
            <person name="Carter-House D."/>
            <person name="Gryganskyi A."/>
        </authorList>
    </citation>
    <scope>NUCLEOTIDE SEQUENCE [LARGE SCALE GENOMIC DNA]</scope>
    <source>
        <strain evidence="3 4">AG-B5</strain>
    </source>
</reference>
<organism evidence="3 4">
    <name type="scientific">Basidiobolus ranarum</name>
    <dbReference type="NCBI Taxonomy" id="34480"/>
    <lineage>
        <taxon>Eukaryota</taxon>
        <taxon>Fungi</taxon>
        <taxon>Fungi incertae sedis</taxon>
        <taxon>Zoopagomycota</taxon>
        <taxon>Entomophthoromycotina</taxon>
        <taxon>Basidiobolomycetes</taxon>
        <taxon>Basidiobolales</taxon>
        <taxon>Basidiobolaceae</taxon>
        <taxon>Basidiobolus</taxon>
    </lineage>
</organism>
<feature type="region of interest" description="Disordered" evidence="1">
    <location>
        <begin position="150"/>
        <end position="230"/>
    </location>
</feature>
<proteinExistence type="predicted"/>
<sequence length="255" mass="28366">MLRIGFLFLCVYNVVLADIKFDNSLHSTYKATDIVKINVNNTGDMINALNMTVELCDQNTALVDVFGPKTLDIIRSDEPIFLADWKIPSEIQFQGNLSNIFQLNMTYSYKHEGKLVTKKDSHEITIFNITAVSDEKVTKVISPDVALTEEEPISTNSTDVAPAKKEPISTNSTDVAPAKKESVTTNSPVVKESAKSDPQVESPNKEESTETYSRTRDALEPETRDQNPDAEILGQDYGATWAYKVVKALLMNQLI</sequence>
<dbReference type="Proteomes" id="UP001479436">
    <property type="component" value="Unassembled WGS sequence"/>
</dbReference>
<dbReference type="EMBL" id="JASJQH010001090">
    <property type="protein sequence ID" value="KAK9762106.1"/>
    <property type="molecule type" value="Genomic_DNA"/>
</dbReference>